<dbReference type="SMART" id="SM00901">
    <property type="entry name" value="FRG"/>
    <property type="match status" value="1"/>
</dbReference>
<name>A0A3R8LHK0_9FIRM</name>
<accession>A0A3R8LHK0</accession>
<comment type="caution">
    <text evidence="2">The sequence shown here is derived from an EMBL/GenBank/DDBJ whole genome shotgun (WGS) entry which is preliminary data.</text>
</comment>
<dbReference type="RefSeq" id="WP_125128728.1">
    <property type="nucleotide sequence ID" value="NZ_RHJS01000002.1"/>
</dbReference>
<evidence type="ECO:0000259" key="1">
    <source>
        <dbReference type="SMART" id="SM00901"/>
    </source>
</evidence>
<evidence type="ECO:0000313" key="3">
    <source>
        <dbReference type="Proteomes" id="UP000274920"/>
    </source>
</evidence>
<protein>
    <submittedName>
        <fullName evidence="2">FRG domain-containing protein</fullName>
    </submittedName>
</protein>
<dbReference type="InterPro" id="IPR014966">
    <property type="entry name" value="FRG-dom"/>
</dbReference>
<sequence>MSLYEKKLEYQEIHIDTVGDIDKIIADYNCFYNLPRQGRTADDDPSDRLQTFFRGQSDESWKIRASIEDAKEQEYDILADYKPKHDMNLFDTIAYIQHYQTGTRFIDFTTDKDVALYFACSGNMDKDGALFMWCYPPHKAEWYTACILTELVRIKTDSVMSVQDLSEIILGKYPKINDTFKEAIDLNTAIVSFLDHGFMAVPSETTKENNLRLKRQNGCFYLCGVKFEHPLDGVARISSHAGYNKFYPHSVQVPEGLKNGNGLVKIVISKELKKEILESLEKKGITKEYLLVD</sequence>
<dbReference type="AlphaFoldDB" id="A0A3R8LHK0"/>
<dbReference type="Pfam" id="PF08867">
    <property type="entry name" value="FRG"/>
    <property type="match status" value="1"/>
</dbReference>
<dbReference type="EMBL" id="RHJS01000002">
    <property type="protein sequence ID" value="RRK33473.1"/>
    <property type="molecule type" value="Genomic_DNA"/>
</dbReference>
<feature type="domain" description="FRG" evidence="1">
    <location>
        <begin position="47"/>
        <end position="131"/>
    </location>
</feature>
<gene>
    <name evidence="2" type="ORF">EBB54_20570</name>
</gene>
<evidence type="ECO:0000313" key="2">
    <source>
        <dbReference type="EMBL" id="RRK33473.1"/>
    </source>
</evidence>
<proteinExistence type="predicted"/>
<dbReference type="Proteomes" id="UP000274920">
    <property type="component" value="Unassembled WGS sequence"/>
</dbReference>
<keyword evidence="3" id="KW-1185">Reference proteome</keyword>
<reference evidence="2" key="1">
    <citation type="submission" date="2018-10" db="EMBL/GenBank/DDBJ databases">
        <title>Schaedlerella arabinophila gen. nov. sp. nov., isolated from the mouse intestinal tract and comparative analysis with the genome of the closely related altered Schaedler flora strain ASF502.</title>
        <authorList>
            <person name="Miyake S."/>
            <person name="Soh M."/>
            <person name="Seedorf H."/>
        </authorList>
    </citation>
    <scope>NUCLEOTIDE SEQUENCE [LARGE SCALE GENOMIC DNA]</scope>
    <source>
        <strain evidence="2">DSM 106076</strain>
    </source>
</reference>
<organism evidence="2 3">
    <name type="scientific">Schaedlerella arabinosiphila</name>
    <dbReference type="NCBI Taxonomy" id="2044587"/>
    <lineage>
        <taxon>Bacteria</taxon>
        <taxon>Bacillati</taxon>
        <taxon>Bacillota</taxon>
        <taxon>Clostridia</taxon>
        <taxon>Lachnospirales</taxon>
        <taxon>Lachnospiraceae</taxon>
        <taxon>Schaedlerella</taxon>
    </lineage>
</organism>